<feature type="compositionally biased region" description="Acidic residues" evidence="8">
    <location>
        <begin position="179"/>
        <end position="189"/>
    </location>
</feature>
<feature type="compositionally biased region" description="Basic residues" evidence="8">
    <location>
        <begin position="128"/>
        <end position="137"/>
    </location>
</feature>
<dbReference type="GeneID" id="37026750"/>
<dbReference type="EC" id="2.4.1.173" evidence="2"/>
<dbReference type="GO" id="GO:0016125">
    <property type="term" value="P:sterol metabolic process"/>
    <property type="evidence" value="ECO:0007669"/>
    <property type="project" value="TreeGrafter"/>
</dbReference>
<evidence type="ECO:0000256" key="7">
    <source>
        <dbReference type="ARBA" id="ARBA00049453"/>
    </source>
</evidence>
<feature type="compositionally biased region" description="Basic and acidic residues" evidence="8">
    <location>
        <begin position="116"/>
        <end position="127"/>
    </location>
</feature>
<dbReference type="FunFam" id="3.40.50.2000:FF:000009">
    <property type="entry name" value="Sterol 3-beta-glucosyltransferase UGT80A2"/>
    <property type="match status" value="1"/>
</dbReference>
<dbReference type="GO" id="GO:0005975">
    <property type="term" value="P:carbohydrate metabolic process"/>
    <property type="evidence" value="ECO:0007669"/>
    <property type="project" value="InterPro"/>
</dbReference>
<dbReference type="FunFam" id="3.40.50.2000:FF:000029">
    <property type="entry name" value="Sterol 3-beta-glucosyltransferase"/>
    <property type="match status" value="1"/>
</dbReference>
<dbReference type="OrthoDB" id="10261837at2759"/>
<dbReference type="EMBL" id="KZ819662">
    <property type="protein sequence ID" value="PWN30102.1"/>
    <property type="molecule type" value="Genomic_DNA"/>
</dbReference>
<dbReference type="InterPro" id="IPR002213">
    <property type="entry name" value="UDP_glucos_trans"/>
</dbReference>
<dbReference type="PANTHER" id="PTHR48050:SF26">
    <property type="entry name" value="STEROL 3-BETA-GLUCOSYLTRANSFERASE"/>
    <property type="match status" value="1"/>
</dbReference>
<evidence type="ECO:0000313" key="10">
    <source>
        <dbReference type="EMBL" id="PWN30102.1"/>
    </source>
</evidence>
<reference evidence="10 11" key="1">
    <citation type="journal article" date="2018" name="Mol. Biol. Evol.">
        <title>Broad Genomic Sampling Reveals a Smut Pathogenic Ancestry of the Fungal Clade Ustilaginomycotina.</title>
        <authorList>
            <person name="Kijpornyongpan T."/>
            <person name="Mondo S.J."/>
            <person name="Barry K."/>
            <person name="Sandor L."/>
            <person name="Lee J."/>
            <person name="Lipzen A."/>
            <person name="Pangilinan J."/>
            <person name="LaButti K."/>
            <person name="Hainaut M."/>
            <person name="Henrissat B."/>
            <person name="Grigoriev I.V."/>
            <person name="Spatafora J.W."/>
            <person name="Aime M.C."/>
        </authorList>
    </citation>
    <scope>NUCLEOTIDE SEQUENCE [LARGE SCALE GENOMIC DNA]</scope>
    <source>
        <strain evidence="10 11">MCA 5214</strain>
    </source>
</reference>
<evidence type="ECO:0000256" key="2">
    <source>
        <dbReference type="ARBA" id="ARBA00012650"/>
    </source>
</evidence>
<feature type="compositionally biased region" description="Basic and acidic residues" evidence="8">
    <location>
        <begin position="142"/>
        <end position="154"/>
    </location>
</feature>
<dbReference type="InterPro" id="IPR001849">
    <property type="entry name" value="PH_domain"/>
</dbReference>
<dbReference type="SMART" id="SM00233">
    <property type="entry name" value="PH"/>
    <property type="match status" value="1"/>
</dbReference>
<feature type="compositionally biased region" description="Basic and acidic residues" evidence="8">
    <location>
        <begin position="1272"/>
        <end position="1364"/>
    </location>
</feature>
<keyword evidence="3" id="KW-0328">Glycosyltransferase</keyword>
<dbReference type="Gene3D" id="2.30.29.30">
    <property type="entry name" value="Pleckstrin-homology domain (PH domain)/Phosphotyrosine-binding domain (PTB)"/>
    <property type="match status" value="1"/>
</dbReference>
<keyword evidence="4 10" id="KW-0808">Transferase</keyword>
<feature type="compositionally biased region" description="Low complexity" evidence="8">
    <location>
        <begin position="1206"/>
        <end position="1227"/>
    </location>
</feature>
<evidence type="ECO:0000256" key="5">
    <source>
        <dbReference type="ARBA" id="ARBA00029843"/>
    </source>
</evidence>
<evidence type="ECO:0000256" key="4">
    <source>
        <dbReference type="ARBA" id="ARBA00022679"/>
    </source>
</evidence>
<dbReference type="Pfam" id="PF06722">
    <property type="entry name" value="EryCIII-like_C"/>
    <property type="match status" value="1"/>
</dbReference>
<feature type="region of interest" description="Disordered" evidence="8">
    <location>
        <begin position="293"/>
        <end position="313"/>
    </location>
</feature>
<gene>
    <name evidence="10" type="ORF">BDZ90DRAFT_229129</name>
</gene>
<dbReference type="Pfam" id="PF03033">
    <property type="entry name" value="Glyco_transf_28"/>
    <property type="match status" value="1"/>
</dbReference>
<feature type="compositionally biased region" description="Acidic residues" evidence="8">
    <location>
        <begin position="1161"/>
        <end position="1176"/>
    </location>
</feature>
<feature type="compositionally biased region" description="Polar residues" evidence="8">
    <location>
        <begin position="220"/>
        <end position="230"/>
    </location>
</feature>
<feature type="region of interest" description="Disordered" evidence="8">
    <location>
        <begin position="1143"/>
        <end position="1180"/>
    </location>
</feature>
<protein>
    <recommendedName>
        <fullName evidence="2">sterol 3beta-glucosyltransferase</fullName>
        <ecNumber evidence="2">2.4.1.173</ecNumber>
    </recommendedName>
    <alternativeName>
        <fullName evidence="5">Autophagy-related protein 26</fullName>
    </alternativeName>
</protein>
<evidence type="ECO:0000256" key="8">
    <source>
        <dbReference type="SAM" id="MobiDB-lite"/>
    </source>
</evidence>
<dbReference type="STRING" id="1569628.A0A316UY11"/>
<dbReference type="GO" id="GO:0016906">
    <property type="term" value="F:sterol 3-beta-glucosyltransferase activity"/>
    <property type="evidence" value="ECO:0007669"/>
    <property type="project" value="UniProtKB-EC"/>
</dbReference>
<dbReference type="PANTHER" id="PTHR48050">
    <property type="entry name" value="STEROL 3-BETA-GLUCOSYLTRANSFERASE"/>
    <property type="match status" value="1"/>
</dbReference>
<name>A0A316UY11_9BASI</name>
<dbReference type="Gene3D" id="3.40.50.2000">
    <property type="entry name" value="Glycogen Phosphorylase B"/>
    <property type="match status" value="2"/>
</dbReference>
<evidence type="ECO:0000313" key="11">
    <source>
        <dbReference type="Proteomes" id="UP000245884"/>
    </source>
</evidence>
<evidence type="ECO:0000256" key="1">
    <source>
        <dbReference type="ARBA" id="ARBA00006962"/>
    </source>
</evidence>
<keyword evidence="11" id="KW-1185">Reference proteome</keyword>
<feature type="region of interest" description="Disordered" evidence="8">
    <location>
        <begin position="1198"/>
        <end position="1233"/>
    </location>
</feature>
<comment type="catalytic activity">
    <reaction evidence="7">
        <text>a sterol + UDP-alpha-D-glucose = a sterol 3-beta-D-glucoside + UDP + H(+)</text>
        <dbReference type="Rhea" id="RHEA:22724"/>
        <dbReference type="ChEBI" id="CHEBI:15378"/>
        <dbReference type="ChEBI" id="CHEBI:15889"/>
        <dbReference type="ChEBI" id="CHEBI:37424"/>
        <dbReference type="ChEBI" id="CHEBI:58223"/>
        <dbReference type="ChEBI" id="CHEBI:58885"/>
        <dbReference type="EC" id="2.4.1.173"/>
    </reaction>
    <physiologicalReaction direction="left-to-right" evidence="7">
        <dbReference type="Rhea" id="RHEA:22725"/>
    </physiologicalReaction>
</comment>
<organism evidence="10 11">
    <name type="scientific">Jaminaea rosea</name>
    <dbReference type="NCBI Taxonomy" id="1569628"/>
    <lineage>
        <taxon>Eukaryota</taxon>
        <taxon>Fungi</taxon>
        <taxon>Dikarya</taxon>
        <taxon>Basidiomycota</taxon>
        <taxon>Ustilaginomycotina</taxon>
        <taxon>Exobasidiomycetes</taxon>
        <taxon>Microstromatales</taxon>
        <taxon>Microstromatales incertae sedis</taxon>
        <taxon>Jaminaea</taxon>
    </lineage>
</organism>
<dbReference type="SUPFAM" id="SSF53756">
    <property type="entry name" value="UDP-Glycosyltransferase/glycogen phosphorylase"/>
    <property type="match status" value="1"/>
</dbReference>
<dbReference type="CDD" id="cd03784">
    <property type="entry name" value="GT1_Gtf-like"/>
    <property type="match status" value="1"/>
</dbReference>
<sequence>MTASTTAAASDGRRGLQQLQQHHHHPHSHIRRPQILAFGDDQEALVKEPEPETPPPFPLDHVLESFPASPMSATSTLSPSSSGSNAEAGSVAGVVEGEHDANKQADVLSTSPSEWDAAREQAWESVHKRAGRRRRAIGNKIDQARRTPRHRDEIESSYYTGRQDAQQQPDRGMSLLDSETTDDDDEGLEEINSRSLHDVEEDDLDEADASRQRGPREGQASPSGLTEVETPSNEVMFQAFIDEFGELQQSHDHKEEEKWIGAITAILINSVTIRGSLLMTSHRLAFVAMVPAGGTQPKGSGSRTGKPDAHPQNRIIRKGPAILHFPGWRRHRTAWFELRDDSLVCYRNSTSLYTPVGSARLSDMTLKPLEWSRSGKVKNNSTKIHLHGPTGIYTLEFFSHETAVSWYKDFEAAMWSYSKAQERVRLLVPLERLKVFRVDLEKRVHISLQLEVLMNTPKHHDGHYGRSETQSFELGCFSRDICSINELEDAYESAQKRTRADIYDPSSIPAPITEIEGSREKAEALNEAASHADSDGLSARLVKLFTLNDAPDDLKIVKADIIKGYPLSGTLAVGAEYLVFYRHRLPPFHDVRVKVPLSDLVGVEKGSSLKFHYHGIKILIRGNPSLHFELKSTKLRDLVMKALEGICEQRTEQESTLAAPVGQPSHTSTMYADPLEVLLAPVKAQKTTVLPYETIKQLPRLINPAADYRLSVEPMRVICLTIGSRGDVQPYIALAVALKAHGHSPVIVSHPEYREWVEKYGIEFRGAGGDPGALMKLSVEHRLFSPAFFRESLGKFRAWLDELLRESFEGCWDADLIIESPSTMAGIHVAEALQCYYFRAFTMPWTRTAAFPQAFSVPPVDLGEAYNLSSYTLFDRVFWQATSGQINRWRRHMLGLAPINFAELDQDSVPFVYNFSPAVVPHPVDWADRIAVSGYWNLDSSAEQWDPPQELTNFMEKARKEDKKIAYIGFGSITVPDPHKVTSNIYDAVVKADVRAIVAKGWSSRAGDRESTGEQGEPEVPAEVYVVDSIPHDWLFPKIDLALHHGGAGSTGASLRAGLVTLIHPFFGDQFFWAGRVQKLGAGLRIGDLDVDNIAEGLKKASQDRIMREKATSVGELIQSEDGVGNAIAFIESHLALSERKYHPLKKKRDSSSSGGVASHDEDEEENDEEDKENDECIQRDSSILRRALALALPGKKNGAAQEGLSSSSSSPSSSASSSKQPTPSRSFLSLQGNHLPSFNGSFTSSLKDLVPGLHGNGHDSSQEAQLASIKEVADEKQVEGDDASPKKGVKEDEEELRRAKKEERRSAKCEDERRRKLMEPKLQERRRLLEQKKRDQDESADLPRRRRSEHQEQQLRDEVKQGV</sequence>
<dbReference type="RefSeq" id="XP_025364714.1">
    <property type="nucleotide sequence ID" value="XM_025504927.1"/>
</dbReference>
<feature type="domain" description="PH" evidence="9">
    <location>
        <begin position="315"/>
        <end position="417"/>
    </location>
</feature>
<dbReference type="InterPro" id="IPR004276">
    <property type="entry name" value="GlycoTrans_28_N"/>
</dbReference>
<evidence type="ECO:0000256" key="3">
    <source>
        <dbReference type="ARBA" id="ARBA00022676"/>
    </source>
</evidence>
<comment type="similarity">
    <text evidence="1">Belongs to the glycosyltransferase 28 family.</text>
</comment>
<feature type="region of interest" description="Disordered" evidence="8">
    <location>
        <begin position="1251"/>
        <end position="1364"/>
    </location>
</feature>
<dbReference type="Proteomes" id="UP000245884">
    <property type="component" value="Unassembled WGS sequence"/>
</dbReference>
<dbReference type="InterPro" id="IPR010610">
    <property type="entry name" value="EryCIII-like_C"/>
</dbReference>
<dbReference type="SUPFAM" id="SSF50729">
    <property type="entry name" value="PH domain-like"/>
    <property type="match status" value="1"/>
</dbReference>
<dbReference type="InterPro" id="IPR011993">
    <property type="entry name" value="PH-like_dom_sf"/>
</dbReference>
<proteinExistence type="inferred from homology"/>
<comment type="catalytic activity">
    <reaction evidence="6">
        <text>ergosterol + UDP-alpha-D-glucose = ergosteryl 3-beta-D-glucoside + UDP + H(+)</text>
        <dbReference type="Rhea" id="RHEA:61836"/>
        <dbReference type="ChEBI" id="CHEBI:15378"/>
        <dbReference type="ChEBI" id="CHEBI:16933"/>
        <dbReference type="ChEBI" id="CHEBI:52973"/>
        <dbReference type="ChEBI" id="CHEBI:58223"/>
        <dbReference type="ChEBI" id="CHEBI:58885"/>
    </reaction>
    <physiologicalReaction direction="left-to-right" evidence="6">
        <dbReference type="Rhea" id="RHEA:61837"/>
    </physiologicalReaction>
</comment>
<evidence type="ECO:0000259" key="9">
    <source>
        <dbReference type="SMART" id="SM00233"/>
    </source>
</evidence>
<accession>A0A316UY11</accession>
<feature type="compositionally biased region" description="Low complexity" evidence="8">
    <location>
        <begin position="67"/>
        <end position="84"/>
    </location>
</feature>
<feature type="region of interest" description="Disordered" evidence="8">
    <location>
        <begin position="1"/>
        <end position="230"/>
    </location>
</feature>
<feature type="compositionally biased region" description="Polar residues" evidence="8">
    <location>
        <begin position="157"/>
        <end position="169"/>
    </location>
</feature>
<evidence type="ECO:0000256" key="6">
    <source>
        <dbReference type="ARBA" id="ARBA00047886"/>
    </source>
</evidence>
<feature type="compositionally biased region" description="Basic residues" evidence="8">
    <location>
        <begin position="21"/>
        <end position="32"/>
    </location>
</feature>
<dbReference type="InterPro" id="IPR050426">
    <property type="entry name" value="Glycosyltransferase_28"/>
</dbReference>